<dbReference type="InterPro" id="IPR051651">
    <property type="entry name" value="DMTF1_DNA-bind_reg"/>
</dbReference>
<evidence type="ECO:0000256" key="2">
    <source>
        <dbReference type="ARBA" id="ARBA00023125"/>
    </source>
</evidence>
<dbReference type="InterPro" id="IPR009057">
    <property type="entry name" value="Homeodomain-like_sf"/>
</dbReference>
<dbReference type="SMART" id="SM00717">
    <property type="entry name" value="SANT"/>
    <property type="match status" value="2"/>
</dbReference>
<accession>A0A1V9YTT0</accession>
<evidence type="ECO:0000259" key="4">
    <source>
        <dbReference type="PROSITE" id="PS50090"/>
    </source>
</evidence>
<dbReference type="Gene3D" id="1.10.10.60">
    <property type="entry name" value="Homeodomain-like"/>
    <property type="match status" value="2"/>
</dbReference>
<keyword evidence="2" id="KW-0238">DNA-binding</keyword>
<dbReference type="CDD" id="cd00167">
    <property type="entry name" value="SANT"/>
    <property type="match status" value="2"/>
</dbReference>
<evidence type="ECO:0000256" key="3">
    <source>
        <dbReference type="ARBA" id="ARBA00023242"/>
    </source>
</evidence>
<dbReference type="InterPro" id="IPR001005">
    <property type="entry name" value="SANT/Myb"/>
</dbReference>
<dbReference type="GO" id="GO:0000976">
    <property type="term" value="F:transcription cis-regulatory region binding"/>
    <property type="evidence" value="ECO:0007669"/>
    <property type="project" value="TreeGrafter"/>
</dbReference>
<dbReference type="PANTHER" id="PTHR46380">
    <property type="entry name" value="CYCLIN-D-BINDING MYB-LIKE TRANSCRIPTION FACTOR 1"/>
    <property type="match status" value="1"/>
</dbReference>
<dbReference type="GO" id="GO:0005634">
    <property type="term" value="C:nucleus"/>
    <property type="evidence" value="ECO:0007669"/>
    <property type="project" value="UniProtKB-SubCell"/>
</dbReference>
<dbReference type="PROSITE" id="PS50090">
    <property type="entry name" value="MYB_LIKE"/>
    <property type="match status" value="1"/>
</dbReference>
<comment type="caution">
    <text evidence="5">The sequence shown here is derived from an EMBL/GenBank/DDBJ whole genome shotgun (WGS) entry which is preliminary data.</text>
</comment>
<proteinExistence type="predicted"/>
<keyword evidence="6" id="KW-1185">Reference proteome</keyword>
<evidence type="ECO:0000313" key="6">
    <source>
        <dbReference type="Proteomes" id="UP000243579"/>
    </source>
</evidence>
<sequence>MHSPQQLVASAKANRWSADQTRRLLAIVNELYPNYTATTKVAWTEVAKRMGDKSATQCSQKVKRSHQPGVQLGHWTAEALARLDELTLHGGPDFDWATIAQSCGRTVKQVTERYYEHSDPSIVKVKNMDWTDYELHLLEVCYGNYGSAWAQLTTEFNCRLSADADSMASLRLMTFAPQPRRSIVDIKAAIKKATYFTPSTAVGRKKRVRTDDNDATARCVRPRLSTVERPVVVESTSTAPTVDRQQAAIAAVCALGVSAAQAKTIIVEAMVAASAPAVVGSVTVSSSEPEPAVNHMLSQAECVETPAGFSIFDTETTESDELHTTIFGARDETVASSAPPLDEWYCEDKPVQTAGAINMDAMNIGVNDPTSDGPIDMLTIQAQCDFLDECGLRADGVVEAAPSEVWPVTSNTADAPTIHATAMNDHRVFAMGNIAAPLYWPVSLEEVSV</sequence>
<name>A0A1V9YTT0_ACHHY</name>
<dbReference type="STRING" id="1202772.A0A1V9YTT0"/>
<gene>
    <name evidence="5" type="ORF">ACHHYP_06456</name>
</gene>
<evidence type="ECO:0000256" key="1">
    <source>
        <dbReference type="ARBA" id="ARBA00004123"/>
    </source>
</evidence>
<dbReference type="AlphaFoldDB" id="A0A1V9YTT0"/>
<dbReference type="Proteomes" id="UP000243579">
    <property type="component" value="Unassembled WGS sequence"/>
</dbReference>
<dbReference type="SUPFAM" id="SSF46689">
    <property type="entry name" value="Homeodomain-like"/>
    <property type="match status" value="2"/>
</dbReference>
<comment type="subcellular location">
    <subcellularLocation>
        <location evidence="1">Nucleus</location>
    </subcellularLocation>
</comment>
<dbReference type="OrthoDB" id="2143914at2759"/>
<feature type="domain" description="Myb-like" evidence="4">
    <location>
        <begin position="8"/>
        <end position="61"/>
    </location>
</feature>
<dbReference type="EMBL" id="JNBR01000922">
    <property type="protein sequence ID" value="OQR89138.1"/>
    <property type="molecule type" value="Genomic_DNA"/>
</dbReference>
<protein>
    <recommendedName>
        <fullName evidence="4">Myb-like domain-containing protein</fullName>
    </recommendedName>
</protein>
<organism evidence="5 6">
    <name type="scientific">Achlya hypogyna</name>
    <name type="common">Oomycete</name>
    <name type="synonym">Protoachlya hypogyna</name>
    <dbReference type="NCBI Taxonomy" id="1202772"/>
    <lineage>
        <taxon>Eukaryota</taxon>
        <taxon>Sar</taxon>
        <taxon>Stramenopiles</taxon>
        <taxon>Oomycota</taxon>
        <taxon>Saprolegniomycetes</taxon>
        <taxon>Saprolegniales</taxon>
        <taxon>Achlyaceae</taxon>
        <taxon>Achlya</taxon>
    </lineage>
</organism>
<reference evidence="5 6" key="1">
    <citation type="journal article" date="2014" name="Genome Biol. Evol.">
        <title>The secreted proteins of Achlya hypogyna and Thraustotheca clavata identify the ancestral oomycete secretome and reveal gene acquisitions by horizontal gene transfer.</title>
        <authorList>
            <person name="Misner I."/>
            <person name="Blouin N."/>
            <person name="Leonard G."/>
            <person name="Richards T.A."/>
            <person name="Lane C.E."/>
        </authorList>
    </citation>
    <scope>NUCLEOTIDE SEQUENCE [LARGE SCALE GENOMIC DNA]</scope>
    <source>
        <strain evidence="5 6">ATCC 48635</strain>
    </source>
</reference>
<dbReference type="PANTHER" id="PTHR46380:SF2">
    <property type="entry name" value="CYCLIN-D-BINDING MYB-LIKE TRANSCRIPTION FACTOR 1"/>
    <property type="match status" value="1"/>
</dbReference>
<dbReference type="GO" id="GO:0003700">
    <property type="term" value="F:DNA-binding transcription factor activity"/>
    <property type="evidence" value="ECO:0007669"/>
    <property type="project" value="TreeGrafter"/>
</dbReference>
<evidence type="ECO:0000313" key="5">
    <source>
        <dbReference type="EMBL" id="OQR89138.1"/>
    </source>
</evidence>
<keyword evidence="3" id="KW-0539">Nucleus</keyword>